<organism evidence="2">
    <name type="scientific">Graphocephala atropunctata</name>
    <dbReference type="NCBI Taxonomy" id="36148"/>
    <lineage>
        <taxon>Eukaryota</taxon>
        <taxon>Metazoa</taxon>
        <taxon>Ecdysozoa</taxon>
        <taxon>Arthropoda</taxon>
        <taxon>Hexapoda</taxon>
        <taxon>Insecta</taxon>
        <taxon>Pterygota</taxon>
        <taxon>Neoptera</taxon>
        <taxon>Paraneoptera</taxon>
        <taxon>Hemiptera</taxon>
        <taxon>Auchenorrhyncha</taxon>
        <taxon>Membracoidea</taxon>
        <taxon>Cicadellidae</taxon>
        <taxon>Cicadellinae</taxon>
        <taxon>Cicadellini</taxon>
        <taxon>Graphocephala</taxon>
    </lineage>
</organism>
<keyword evidence="1" id="KW-0732">Signal</keyword>
<dbReference type="PANTHER" id="PTHR13593:SF103">
    <property type="entry name" value="RE10370P"/>
    <property type="match status" value="1"/>
</dbReference>
<dbReference type="PANTHER" id="PTHR13593">
    <property type="match status" value="1"/>
</dbReference>
<gene>
    <name evidence="2" type="ORF">g.7333</name>
</gene>
<protein>
    <recommendedName>
        <fullName evidence="3">Phosphatidylinositol-specific phospholipase C X domain-containing protein</fullName>
    </recommendedName>
</protein>
<accession>A0A1B6LCA0</accession>
<dbReference type="GO" id="GO:0006629">
    <property type="term" value="P:lipid metabolic process"/>
    <property type="evidence" value="ECO:0007669"/>
    <property type="project" value="InterPro"/>
</dbReference>
<evidence type="ECO:0000256" key="1">
    <source>
        <dbReference type="SAM" id="SignalP"/>
    </source>
</evidence>
<feature type="signal peptide" evidence="1">
    <location>
        <begin position="1"/>
        <end position="21"/>
    </location>
</feature>
<dbReference type="PROSITE" id="PS50007">
    <property type="entry name" value="PIPLC_X_DOMAIN"/>
    <property type="match status" value="1"/>
</dbReference>
<dbReference type="AlphaFoldDB" id="A0A1B6LCA0"/>
<feature type="non-terminal residue" evidence="2">
    <location>
        <position position="357"/>
    </location>
</feature>
<name>A0A1B6LCA0_9HEMI</name>
<sequence>MCVKPLLCLLLLACVFKISTTHPRYAGIQAEMGPAPLRTKESVCGRIEAGVEMRVSPQLDARTSRRLQVSWWVPQVQSADLIALYLTDPAVNLTAPLYTVLPSTNSGWSDTPLSETYLNYRHVFTSVCLGYWVVYWRGHEKMASSCLRTNPSWMSDHREDLGRLQLTELFIPGTHDSAAYSVTYQPREETRYDKYVFTQAESVLSQLVHGVRYLDLRLGYHKSNGGFFSHHGFAKLRHFQGVIDDLIVFLKNSKDIVIIDLHHFPVGFKSEENHKELVRYLERELSEYMATPALGWRATLEDVWRTGKQLIVSYNNKAIVSKGTHKLWYPVTQRWGDVKTVEGLREYLQSVMKRQPL</sequence>
<evidence type="ECO:0000313" key="2">
    <source>
        <dbReference type="EMBL" id="JAT21312.1"/>
    </source>
</evidence>
<dbReference type="InterPro" id="IPR017946">
    <property type="entry name" value="PLC-like_Pdiesterase_TIM-brl"/>
</dbReference>
<dbReference type="EMBL" id="GEBQ01018665">
    <property type="protein sequence ID" value="JAT21312.1"/>
    <property type="molecule type" value="Transcribed_RNA"/>
</dbReference>
<feature type="chain" id="PRO_5008587278" description="Phosphatidylinositol-specific phospholipase C X domain-containing protein" evidence="1">
    <location>
        <begin position="22"/>
        <end position="357"/>
    </location>
</feature>
<proteinExistence type="predicted"/>
<reference evidence="2" key="1">
    <citation type="submission" date="2015-11" db="EMBL/GenBank/DDBJ databases">
        <title>De novo transcriptome assembly of four potential Pierce s Disease insect vectors from Arizona vineyards.</title>
        <authorList>
            <person name="Tassone E.E."/>
        </authorList>
    </citation>
    <scope>NUCLEOTIDE SEQUENCE</scope>
</reference>
<dbReference type="SUPFAM" id="SSF51695">
    <property type="entry name" value="PLC-like phosphodiesterases"/>
    <property type="match status" value="1"/>
</dbReference>
<dbReference type="Gene3D" id="3.20.20.190">
    <property type="entry name" value="Phosphatidylinositol (PI) phosphodiesterase"/>
    <property type="match status" value="1"/>
</dbReference>
<evidence type="ECO:0008006" key="3">
    <source>
        <dbReference type="Google" id="ProtNLM"/>
    </source>
</evidence>
<dbReference type="InterPro" id="IPR051057">
    <property type="entry name" value="PI-PLC_domain"/>
</dbReference>
<dbReference type="GO" id="GO:0008081">
    <property type="term" value="F:phosphoric diester hydrolase activity"/>
    <property type="evidence" value="ECO:0007669"/>
    <property type="project" value="InterPro"/>
</dbReference>